<comment type="caution">
    <text evidence="1">The sequence shown here is derived from an EMBL/GenBank/DDBJ whole genome shotgun (WGS) entry which is preliminary data.</text>
</comment>
<sequence length="69" mass="8345">NACLDSDPLKRPTTRELVNVFDFYERAFKKDNCVISEKVNLSLNIKNHLKMQIRFHLNQLQHIRMLLFW</sequence>
<accession>A0ACA9NZX0</accession>
<keyword evidence="2" id="KW-1185">Reference proteome</keyword>
<gene>
    <name evidence="1" type="ORF">RPERSI_LOCUS8939</name>
</gene>
<name>A0ACA9NZX0_9GLOM</name>
<proteinExistence type="predicted"/>
<dbReference type="Proteomes" id="UP000789920">
    <property type="component" value="Unassembled WGS sequence"/>
</dbReference>
<reference evidence="1" key="1">
    <citation type="submission" date="2021-06" db="EMBL/GenBank/DDBJ databases">
        <authorList>
            <person name="Kallberg Y."/>
            <person name="Tangrot J."/>
            <person name="Rosling A."/>
        </authorList>
    </citation>
    <scope>NUCLEOTIDE SEQUENCE</scope>
    <source>
        <strain evidence="1">MA461A</strain>
    </source>
</reference>
<feature type="non-terminal residue" evidence="1">
    <location>
        <position position="1"/>
    </location>
</feature>
<protein>
    <submittedName>
        <fullName evidence="1">27666_t:CDS:1</fullName>
    </submittedName>
</protein>
<evidence type="ECO:0000313" key="1">
    <source>
        <dbReference type="EMBL" id="CAG8677103.1"/>
    </source>
</evidence>
<organism evidence="1 2">
    <name type="scientific">Racocetra persica</name>
    <dbReference type="NCBI Taxonomy" id="160502"/>
    <lineage>
        <taxon>Eukaryota</taxon>
        <taxon>Fungi</taxon>
        <taxon>Fungi incertae sedis</taxon>
        <taxon>Mucoromycota</taxon>
        <taxon>Glomeromycotina</taxon>
        <taxon>Glomeromycetes</taxon>
        <taxon>Diversisporales</taxon>
        <taxon>Gigasporaceae</taxon>
        <taxon>Racocetra</taxon>
    </lineage>
</organism>
<evidence type="ECO:0000313" key="2">
    <source>
        <dbReference type="Proteomes" id="UP000789920"/>
    </source>
</evidence>
<dbReference type="EMBL" id="CAJVQC010016507">
    <property type="protein sequence ID" value="CAG8677103.1"/>
    <property type="molecule type" value="Genomic_DNA"/>
</dbReference>